<keyword evidence="4" id="KW-1185">Reference proteome</keyword>
<dbReference type="Gene3D" id="1.10.10.800">
    <property type="match status" value="1"/>
</dbReference>
<dbReference type="GO" id="GO:0016787">
    <property type="term" value="F:hydrolase activity"/>
    <property type="evidence" value="ECO:0007669"/>
    <property type="project" value="UniProtKB-KW"/>
</dbReference>
<proteinExistence type="inferred from homology"/>
<evidence type="ECO:0000313" key="4">
    <source>
        <dbReference type="Proteomes" id="UP000774617"/>
    </source>
</evidence>
<dbReference type="InterPro" id="IPR029058">
    <property type="entry name" value="AB_hydrolase_fold"/>
</dbReference>
<dbReference type="SUPFAM" id="SSF53474">
    <property type="entry name" value="alpha/beta-Hydrolases"/>
    <property type="match status" value="1"/>
</dbReference>
<comment type="similarity">
    <text evidence="1">Belongs to the polyketide transferase af380 family.</text>
</comment>
<organism evidence="3 4">
    <name type="scientific">Macrophomina phaseolina</name>
    <dbReference type="NCBI Taxonomy" id="35725"/>
    <lineage>
        <taxon>Eukaryota</taxon>
        <taxon>Fungi</taxon>
        <taxon>Dikarya</taxon>
        <taxon>Ascomycota</taxon>
        <taxon>Pezizomycotina</taxon>
        <taxon>Dothideomycetes</taxon>
        <taxon>Dothideomycetes incertae sedis</taxon>
        <taxon>Botryosphaeriales</taxon>
        <taxon>Botryosphaeriaceae</taxon>
        <taxon>Macrophomina</taxon>
    </lineage>
</organism>
<dbReference type="PANTHER" id="PTHR47751:SF2">
    <property type="entry name" value="DLTD N-TERMINAL DOMAIN PROTEIN (AFU_ORTHOLOGUE AFUA_8G00380)-RELATED"/>
    <property type="match status" value="1"/>
</dbReference>
<sequence length="297" mass="32715">MASRSNIEFKTLDGVVLRGWLYATPARRPGVVITPGFNCVKEMFVPDVAEYFQKAGINALVYDPRTLGDSDGLPRNDVDPLRQVSDYSDALSFLCAQPSVDETRVAFWGMSVSASVALCAAALDRRAKVCLAICPMLNMEMPPDKRDAVLAKSMQDRQSQTIGGNGPTYIPLLNSEGRNPAGLGFHTGPEELAFMESAKSHGAPNYENRTTLQTYYKLLMWKPHSIIKYLRNTATLMIVPELDNISPPEEQLALFDTFPQPKLSYVAPGKGHLNVLGGEDFASSMELQVDWLLKHCG</sequence>
<reference evidence="3 4" key="1">
    <citation type="journal article" date="2021" name="Nat. Commun.">
        <title>Genetic determinants of endophytism in the Arabidopsis root mycobiome.</title>
        <authorList>
            <person name="Mesny F."/>
            <person name="Miyauchi S."/>
            <person name="Thiergart T."/>
            <person name="Pickel B."/>
            <person name="Atanasova L."/>
            <person name="Karlsson M."/>
            <person name="Huettel B."/>
            <person name="Barry K.W."/>
            <person name="Haridas S."/>
            <person name="Chen C."/>
            <person name="Bauer D."/>
            <person name="Andreopoulos W."/>
            <person name="Pangilinan J."/>
            <person name="LaButti K."/>
            <person name="Riley R."/>
            <person name="Lipzen A."/>
            <person name="Clum A."/>
            <person name="Drula E."/>
            <person name="Henrissat B."/>
            <person name="Kohler A."/>
            <person name="Grigoriev I.V."/>
            <person name="Martin F.M."/>
            <person name="Hacquard S."/>
        </authorList>
    </citation>
    <scope>NUCLEOTIDE SEQUENCE [LARGE SCALE GENOMIC DNA]</scope>
    <source>
        <strain evidence="3 4">MPI-SDFR-AT-0080</strain>
    </source>
</reference>
<dbReference type="Gene3D" id="3.40.50.1820">
    <property type="entry name" value="alpha/beta hydrolase"/>
    <property type="match status" value="1"/>
</dbReference>
<keyword evidence="3" id="KW-0378">Hydrolase</keyword>
<dbReference type="Proteomes" id="UP000774617">
    <property type="component" value="Unassembled WGS sequence"/>
</dbReference>
<evidence type="ECO:0000313" key="3">
    <source>
        <dbReference type="EMBL" id="KAH7056933.1"/>
    </source>
</evidence>
<accession>A0ABQ8GI23</accession>
<dbReference type="InterPro" id="IPR000383">
    <property type="entry name" value="Xaa-Pro-like_dom"/>
</dbReference>
<dbReference type="InterPro" id="IPR051411">
    <property type="entry name" value="Polyketide_trans_af380"/>
</dbReference>
<dbReference type="PANTHER" id="PTHR47751">
    <property type="entry name" value="SUPERFAMILY HYDROLASE, PUTATIVE (AFU_ORTHOLOGUE AFUA_2G16580)-RELATED"/>
    <property type="match status" value="1"/>
</dbReference>
<dbReference type="EMBL" id="JAGTJR010000007">
    <property type="protein sequence ID" value="KAH7056933.1"/>
    <property type="molecule type" value="Genomic_DNA"/>
</dbReference>
<evidence type="ECO:0000256" key="1">
    <source>
        <dbReference type="ARBA" id="ARBA00029464"/>
    </source>
</evidence>
<feature type="domain" description="Xaa-Pro dipeptidyl-peptidase-like" evidence="2">
    <location>
        <begin position="52"/>
        <end position="141"/>
    </location>
</feature>
<evidence type="ECO:0000259" key="2">
    <source>
        <dbReference type="Pfam" id="PF02129"/>
    </source>
</evidence>
<name>A0ABQ8GI23_9PEZI</name>
<protein>
    <submittedName>
        <fullName evidence="3">Alpha/Beta hydrolase protein</fullName>
    </submittedName>
</protein>
<dbReference type="Pfam" id="PF02129">
    <property type="entry name" value="Peptidase_S15"/>
    <property type="match status" value="1"/>
</dbReference>
<gene>
    <name evidence="3" type="ORF">B0J12DRAFT_652831</name>
</gene>
<comment type="caution">
    <text evidence="3">The sequence shown here is derived from an EMBL/GenBank/DDBJ whole genome shotgun (WGS) entry which is preliminary data.</text>
</comment>